<feature type="region of interest" description="Disordered" evidence="1">
    <location>
        <begin position="170"/>
        <end position="195"/>
    </location>
</feature>
<evidence type="ECO:0000313" key="3">
    <source>
        <dbReference type="Proteomes" id="UP000324897"/>
    </source>
</evidence>
<evidence type="ECO:0000313" key="2">
    <source>
        <dbReference type="EMBL" id="TVU19322.1"/>
    </source>
</evidence>
<keyword evidence="3" id="KW-1185">Reference proteome</keyword>
<proteinExistence type="predicted"/>
<dbReference type="Gramene" id="TVU19322">
    <property type="protein sequence ID" value="TVU19322"/>
    <property type="gene ID" value="EJB05_35466"/>
</dbReference>
<sequence>MQDARWFGVCWSSPPANSSDLPSLGDSYQQRKGRCLRLLLLWLRLLRGRARRRRSLGLKLHLIRSGGEGPVQRPELVPTSSALGAAVSTGGIGARRGRRVDAFGSIGAGRGRRVDASGRVGVGRRRWMEDSGVESREEELDEPPNAALNAPPETQQALGHEASLDAPPEMKQALGHDGQPNSRRDHQLGVTRRGRSELLHQRRSGRCRTLRRLVRGPVRHPLLELLLRHRAVPRLVLGRFLARLSAASMGRGGSRGSAAMAVWVL</sequence>
<reference evidence="2 3" key="1">
    <citation type="journal article" date="2019" name="Sci. Rep.">
        <title>A high-quality genome of Eragrostis curvula grass provides insights into Poaceae evolution and supports new strategies to enhance forage quality.</title>
        <authorList>
            <person name="Carballo J."/>
            <person name="Santos B.A.C.M."/>
            <person name="Zappacosta D."/>
            <person name="Garbus I."/>
            <person name="Selva J.P."/>
            <person name="Gallo C.A."/>
            <person name="Diaz A."/>
            <person name="Albertini E."/>
            <person name="Caccamo M."/>
            <person name="Echenique V."/>
        </authorList>
    </citation>
    <scope>NUCLEOTIDE SEQUENCE [LARGE SCALE GENOMIC DNA]</scope>
    <source>
        <strain evidence="3">cv. Victoria</strain>
        <tissue evidence="2">Leaf</tissue>
    </source>
</reference>
<feature type="compositionally biased region" description="Low complexity" evidence="1">
    <location>
        <begin position="143"/>
        <end position="152"/>
    </location>
</feature>
<dbReference type="Proteomes" id="UP000324897">
    <property type="component" value="Chromosome 7"/>
</dbReference>
<organism evidence="2 3">
    <name type="scientific">Eragrostis curvula</name>
    <name type="common">weeping love grass</name>
    <dbReference type="NCBI Taxonomy" id="38414"/>
    <lineage>
        <taxon>Eukaryota</taxon>
        <taxon>Viridiplantae</taxon>
        <taxon>Streptophyta</taxon>
        <taxon>Embryophyta</taxon>
        <taxon>Tracheophyta</taxon>
        <taxon>Spermatophyta</taxon>
        <taxon>Magnoliopsida</taxon>
        <taxon>Liliopsida</taxon>
        <taxon>Poales</taxon>
        <taxon>Poaceae</taxon>
        <taxon>PACMAD clade</taxon>
        <taxon>Chloridoideae</taxon>
        <taxon>Eragrostideae</taxon>
        <taxon>Eragrostidinae</taxon>
        <taxon>Eragrostis</taxon>
    </lineage>
</organism>
<comment type="caution">
    <text evidence="2">The sequence shown here is derived from an EMBL/GenBank/DDBJ whole genome shotgun (WGS) entry which is preliminary data.</text>
</comment>
<dbReference type="AlphaFoldDB" id="A0A5J9U6J1"/>
<feature type="region of interest" description="Disordered" evidence="1">
    <location>
        <begin position="126"/>
        <end position="157"/>
    </location>
</feature>
<evidence type="ECO:0000256" key="1">
    <source>
        <dbReference type="SAM" id="MobiDB-lite"/>
    </source>
</evidence>
<accession>A0A5J9U6J1</accession>
<gene>
    <name evidence="2" type="ORF">EJB05_35466</name>
</gene>
<name>A0A5J9U6J1_9POAL</name>
<protein>
    <submittedName>
        <fullName evidence="2">Uncharacterized protein</fullName>
    </submittedName>
</protein>
<dbReference type="EMBL" id="RWGY01000029">
    <property type="protein sequence ID" value="TVU19322.1"/>
    <property type="molecule type" value="Genomic_DNA"/>
</dbReference>
<feature type="compositionally biased region" description="Basic and acidic residues" evidence="1">
    <location>
        <begin position="126"/>
        <end position="135"/>
    </location>
</feature>